<dbReference type="RefSeq" id="WP_185164038.1">
    <property type="nucleotide sequence ID" value="NZ_JACKWY010000003.1"/>
</dbReference>
<evidence type="ECO:0000313" key="7">
    <source>
        <dbReference type="EMBL" id="MBB6714458.1"/>
    </source>
</evidence>
<keyword evidence="3 7" id="KW-0489">Methyltransferase</keyword>
<organism evidence="7 8">
    <name type="scientific">Clostridium gasigenes</name>
    <dbReference type="NCBI Taxonomy" id="94869"/>
    <lineage>
        <taxon>Bacteria</taxon>
        <taxon>Bacillati</taxon>
        <taxon>Bacillota</taxon>
        <taxon>Clostridia</taxon>
        <taxon>Eubacteriales</taxon>
        <taxon>Clostridiaceae</taxon>
        <taxon>Clostridium</taxon>
    </lineage>
</organism>
<accession>A0A7X0SDQ7</accession>
<dbReference type="Gene3D" id="3.40.1010.10">
    <property type="entry name" value="Cobalt-precorrin-4 Transmethylase, Domain 1"/>
    <property type="match status" value="1"/>
</dbReference>
<dbReference type="InterPro" id="IPR012818">
    <property type="entry name" value="CbiE"/>
</dbReference>
<dbReference type="GO" id="GO:0008276">
    <property type="term" value="F:protein methyltransferase activity"/>
    <property type="evidence" value="ECO:0007669"/>
    <property type="project" value="InterPro"/>
</dbReference>
<dbReference type="EMBL" id="JACKWY010000003">
    <property type="protein sequence ID" value="MBB6714458.1"/>
    <property type="molecule type" value="Genomic_DNA"/>
</dbReference>
<dbReference type="NCBIfam" id="TIGR02467">
    <property type="entry name" value="CbiE"/>
    <property type="match status" value="1"/>
</dbReference>
<name>A0A7X0SDQ7_9CLOT</name>
<gene>
    <name evidence="7" type="primary">cbiE</name>
    <name evidence="7" type="ORF">H7E68_06905</name>
</gene>
<dbReference type="InterPro" id="IPR014777">
    <property type="entry name" value="4pyrrole_Mease_sub1"/>
</dbReference>
<dbReference type="InterPro" id="IPR000878">
    <property type="entry name" value="4pyrrol_Mease"/>
</dbReference>
<evidence type="ECO:0000259" key="6">
    <source>
        <dbReference type="Pfam" id="PF00590"/>
    </source>
</evidence>
<protein>
    <submittedName>
        <fullName evidence="7">Precorrin-6y C5,15-methyltransferase (Decarboxylating) subunit CbiE</fullName>
    </submittedName>
</protein>
<reference evidence="7 8" key="1">
    <citation type="submission" date="2020-08" db="EMBL/GenBank/DDBJ databases">
        <title>Clostridia isolated from Swiss meat.</title>
        <authorList>
            <person name="Wambui J."/>
            <person name="Stevens M.J.A."/>
            <person name="Stephan R."/>
        </authorList>
    </citation>
    <scope>NUCLEOTIDE SEQUENCE [LARGE SCALE GENOMIC DNA]</scope>
    <source>
        <strain evidence="7 8">CM001</strain>
    </source>
</reference>
<evidence type="ECO:0000256" key="1">
    <source>
        <dbReference type="ARBA" id="ARBA00004953"/>
    </source>
</evidence>
<dbReference type="PANTHER" id="PTHR43182">
    <property type="entry name" value="COBALT-PRECORRIN-6B C(15)-METHYLTRANSFERASE (DECARBOXYLATING)"/>
    <property type="match status" value="1"/>
</dbReference>
<comment type="pathway">
    <text evidence="1">Cofactor biosynthesis; adenosylcobalamin biosynthesis.</text>
</comment>
<dbReference type="Gene3D" id="3.30.950.10">
    <property type="entry name" value="Methyltransferase, Cobalt-precorrin-4 Transmethylase, Domain 2"/>
    <property type="match status" value="1"/>
</dbReference>
<evidence type="ECO:0000313" key="8">
    <source>
        <dbReference type="Proteomes" id="UP000585258"/>
    </source>
</evidence>
<evidence type="ECO:0000256" key="4">
    <source>
        <dbReference type="ARBA" id="ARBA00022679"/>
    </source>
</evidence>
<dbReference type="SUPFAM" id="SSF53790">
    <property type="entry name" value="Tetrapyrrole methylase"/>
    <property type="match status" value="1"/>
</dbReference>
<comment type="caution">
    <text evidence="7">The sequence shown here is derived from an EMBL/GenBank/DDBJ whole genome shotgun (WGS) entry which is preliminary data.</text>
</comment>
<keyword evidence="4 7" id="KW-0808">Transferase</keyword>
<feature type="domain" description="Tetrapyrrole methylase" evidence="6">
    <location>
        <begin position="1"/>
        <end position="180"/>
    </location>
</feature>
<evidence type="ECO:0000256" key="5">
    <source>
        <dbReference type="ARBA" id="ARBA00022691"/>
    </source>
</evidence>
<evidence type="ECO:0000256" key="3">
    <source>
        <dbReference type="ARBA" id="ARBA00022603"/>
    </source>
</evidence>
<dbReference type="CDD" id="cd11644">
    <property type="entry name" value="Precorrin-6Y-MT"/>
    <property type="match status" value="1"/>
</dbReference>
<dbReference type="UniPathway" id="UPA00148"/>
<dbReference type="GO" id="GO:0032259">
    <property type="term" value="P:methylation"/>
    <property type="evidence" value="ECO:0007669"/>
    <property type="project" value="UniProtKB-KW"/>
</dbReference>
<dbReference type="GO" id="GO:0009236">
    <property type="term" value="P:cobalamin biosynthetic process"/>
    <property type="evidence" value="ECO:0007669"/>
    <property type="project" value="UniProtKB-UniPathway"/>
</dbReference>
<evidence type="ECO:0000256" key="2">
    <source>
        <dbReference type="ARBA" id="ARBA00022573"/>
    </source>
</evidence>
<proteinExistence type="predicted"/>
<dbReference type="InterPro" id="IPR050714">
    <property type="entry name" value="Cobalamin_biosynth_MTase"/>
</dbReference>
<dbReference type="Proteomes" id="UP000585258">
    <property type="component" value="Unassembled WGS sequence"/>
</dbReference>
<dbReference type="AlphaFoldDB" id="A0A7X0SDQ7"/>
<dbReference type="Pfam" id="PF00590">
    <property type="entry name" value="TP_methylase"/>
    <property type="match status" value="1"/>
</dbReference>
<keyword evidence="2" id="KW-0169">Cobalamin biosynthesis</keyword>
<keyword evidence="5" id="KW-0949">S-adenosyl-L-methionine</keyword>
<dbReference type="InterPro" id="IPR035996">
    <property type="entry name" value="4pyrrol_Methylase_sf"/>
</dbReference>
<dbReference type="InterPro" id="IPR014776">
    <property type="entry name" value="4pyrrole_Mease_sub2"/>
</dbReference>
<sequence>MLYIVGIGPGHKEYILPKAVSVLNKCNIILGFSRAIESIDYIESEKIIINSLEKILNASNEYKQEDVAIVASGDPTFYGITNYFKKNYIGDIKVIPGISSFQYLTCKLNMAWNNAFLGSLHGREEDFIENVRRYKISIWLTDKKNNPAKLSGILIKESIDCNVIVGENLSYENEVITQGPPKDYIGNEYSDLSILIVENLN</sequence>
<dbReference type="PANTHER" id="PTHR43182:SF1">
    <property type="entry name" value="COBALT-PRECORRIN-7 C(5)-METHYLTRANSFERASE"/>
    <property type="match status" value="1"/>
</dbReference>